<evidence type="ECO:0000313" key="2">
    <source>
        <dbReference type="EMBL" id="QBK31765.1"/>
    </source>
</evidence>
<dbReference type="PANTHER" id="PTHR42993">
    <property type="entry name" value="MAOC-LIKE DEHYDRATASE DOMAIN-CONTAINING PROTEIN"/>
    <property type="match status" value="1"/>
</dbReference>
<name>A0A4P6V3H0_9HYPH</name>
<dbReference type="Proteomes" id="UP000293719">
    <property type="component" value="Chromosome"/>
</dbReference>
<dbReference type="Pfam" id="PF01575">
    <property type="entry name" value="MaoC_dehydratas"/>
    <property type="match status" value="1"/>
</dbReference>
<dbReference type="EMBL" id="CP036532">
    <property type="protein sequence ID" value="QBK31765.1"/>
    <property type="molecule type" value="Genomic_DNA"/>
</dbReference>
<dbReference type="InterPro" id="IPR002539">
    <property type="entry name" value="MaoC-like_dom"/>
</dbReference>
<dbReference type="OrthoDB" id="9801735at2"/>
<keyword evidence="3" id="KW-1185">Reference proteome</keyword>
<feature type="domain" description="MaoC-like" evidence="1">
    <location>
        <begin position="20"/>
        <end position="123"/>
    </location>
</feature>
<dbReference type="Gene3D" id="3.10.129.10">
    <property type="entry name" value="Hotdog Thioesterase"/>
    <property type="match status" value="1"/>
</dbReference>
<evidence type="ECO:0000259" key="1">
    <source>
        <dbReference type="Pfam" id="PF01575"/>
    </source>
</evidence>
<dbReference type="SUPFAM" id="SSF54637">
    <property type="entry name" value="Thioesterase/thiol ester dehydrase-isomerase"/>
    <property type="match status" value="1"/>
</dbReference>
<dbReference type="KEGG" id="rpod:E0E05_14835"/>
<evidence type="ECO:0000313" key="3">
    <source>
        <dbReference type="Proteomes" id="UP000293719"/>
    </source>
</evidence>
<dbReference type="CDD" id="cd03450">
    <property type="entry name" value="NodN"/>
    <property type="match status" value="1"/>
</dbReference>
<dbReference type="RefSeq" id="WP_131617415.1">
    <property type="nucleotide sequence ID" value="NZ_CP036532.1"/>
</dbReference>
<reference evidence="2 3" key="1">
    <citation type="journal article" date="2017" name="Int. J. Syst. Evol. Microbiol.">
        <title>Roseitalea porphyridii gen. nov., sp. nov., isolated from a red alga, and reclassification of Hoeflea suaedae Chung et al. 2013 as Pseudohoeflea suaedae gen. nov., comb. nov.</title>
        <authorList>
            <person name="Hyeon J.W."/>
            <person name="Jeong S.E."/>
            <person name="Baek K."/>
            <person name="Jeon C.O."/>
        </authorList>
    </citation>
    <scope>NUCLEOTIDE SEQUENCE [LARGE SCALE GENOMIC DNA]</scope>
    <source>
        <strain evidence="2 3">MA7-20</strain>
    </source>
</reference>
<organism evidence="2 3">
    <name type="scientific">Roseitalea porphyridii</name>
    <dbReference type="NCBI Taxonomy" id="1852022"/>
    <lineage>
        <taxon>Bacteria</taxon>
        <taxon>Pseudomonadati</taxon>
        <taxon>Pseudomonadota</taxon>
        <taxon>Alphaproteobacteria</taxon>
        <taxon>Hyphomicrobiales</taxon>
        <taxon>Ahrensiaceae</taxon>
        <taxon>Roseitalea</taxon>
    </lineage>
</organism>
<dbReference type="InterPro" id="IPR029069">
    <property type="entry name" value="HotDog_dom_sf"/>
</dbReference>
<protein>
    <submittedName>
        <fullName evidence="2">MaoC family dehydratase</fullName>
    </submittedName>
</protein>
<dbReference type="AlphaFoldDB" id="A0A4P6V3H0"/>
<dbReference type="PANTHER" id="PTHR42993:SF1">
    <property type="entry name" value="MAOC-LIKE DEHYDRATASE DOMAIN-CONTAINING PROTEIN"/>
    <property type="match status" value="1"/>
</dbReference>
<accession>A0A4P6V3H0</accession>
<sequence length="164" mass="17984">MTESAPEKRLVAIDEIPGLVGTDVGTSAWRTVTQTMIDGFAEATDDHQWIHTDPERAARETPFGGTIAHGFLTLSLLSTLAYEALPDLKGEVRMGVNYGFDEVRFQAAVKAGARVRAIFHLADADIRPSGRILFTYDVTLEIEGSQKPALTARWLTLMIVRPAD</sequence>
<dbReference type="GeneID" id="90768580"/>
<gene>
    <name evidence="2" type="ORF">E0E05_14835</name>
</gene>
<dbReference type="InterPro" id="IPR039375">
    <property type="entry name" value="NodN-like"/>
</dbReference>
<proteinExistence type="predicted"/>